<evidence type="ECO:0000256" key="10">
    <source>
        <dbReference type="PROSITE-ProRule" id="PRU01360"/>
    </source>
</evidence>
<dbReference type="InterPro" id="IPR000531">
    <property type="entry name" value="Beta-barrel_TonB"/>
</dbReference>
<keyword evidence="12" id="KW-0732">Signal</keyword>
<comment type="similarity">
    <text evidence="2 10 11">Belongs to the TonB-dependent receptor family.</text>
</comment>
<evidence type="ECO:0000256" key="3">
    <source>
        <dbReference type="ARBA" id="ARBA00022448"/>
    </source>
</evidence>
<dbReference type="InterPro" id="IPR036942">
    <property type="entry name" value="Beta-barrel_TonB_sf"/>
</dbReference>
<evidence type="ECO:0000256" key="8">
    <source>
        <dbReference type="ARBA" id="ARBA00023170"/>
    </source>
</evidence>
<comment type="subcellular location">
    <subcellularLocation>
        <location evidence="1 10">Cell outer membrane</location>
        <topology evidence="1 10">Multi-pass membrane protein</topology>
    </subcellularLocation>
</comment>
<dbReference type="InterPro" id="IPR012910">
    <property type="entry name" value="Plug_dom"/>
</dbReference>
<organism evidence="15 16">
    <name type="scientific">Methylibium petroleiphilum (strain ATCC BAA-1232 / LMG 22953 / PM1)</name>
    <dbReference type="NCBI Taxonomy" id="420662"/>
    <lineage>
        <taxon>Bacteria</taxon>
        <taxon>Pseudomonadati</taxon>
        <taxon>Pseudomonadota</taxon>
        <taxon>Betaproteobacteria</taxon>
        <taxon>Burkholderiales</taxon>
        <taxon>Sphaerotilaceae</taxon>
        <taxon>Methylibium</taxon>
    </lineage>
</organism>
<evidence type="ECO:0000259" key="13">
    <source>
        <dbReference type="Pfam" id="PF00593"/>
    </source>
</evidence>
<keyword evidence="4 10" id="KW-1134">Transmembrane beta strand</keyword>
<evidence type="ECO:0000256" key="4">
    <source>
        <dbReference type="ARBA" id="ARBA00022452"/>
    </source>
</evidence>
<accession>A2SI59</accession>
<evidence type="ECO:0000313" key="16">
    <source>
        <dbReference type="Proteomes" id="UP000000366"/>
    </source>
</evidence>
<dbReference type="Proteomes" id="UP000000366">
    <property type="component" value="Chromosome"/>
</dbReference>
<dbReference type="GO" id="GO:0009279">
    <property type="term" value="C:cell outer membrane"/>
    <property type="evidence" value="ECO:0007669"/>
    <property type="project" value="UniProtKB-SubCell"/>
</dbReference>
<dbReference type="GO" id="GO:0015344">
    <property type="term" value="F:siderophore uptake transmembrane transporter activity"/>
    <property type="evidence" value="ECO:0007669"/>
    <property type="project" value="TreeGrafter"/>
</dbReference>
<keyword evidence="6 11" id="KW-0798">TonB box</keyword>
<dbReference type="GO" id="GO:0044718">
    <property type="term" value="P:siderophore transmembrane transport"/>
    <property type="evidence" value="ECO:0007669"/>
    <property type="project" value="TreeGrafter"/>
</dbReference>
<dbReference type="Pfam" id="PF07715">
    <property type="entry name" value="Plug"/>
    <property type="match status" value="1"/>
</dbReference>
<dbReference type="KEGG" id="mpt:Mpe_A2292"/>
<evidence type="ECO:0000313" key="15">
    <source>
        <dbReference type="EMBL" id="ABM95248.1"/>
    </source>
</evidence>
<dbReference type="PANTHER" id="PTHR30069">
    <property type="entry name" value="TONB-DEPENDENT OUTER MEMBRANE RECEPTOR"/>
    <property type="match status" value="1"/>
</dbReference>
<evidence type="ECO:0000256" key="7">
    <source>
        <dbReference type="ARBA" id="ARBA00023136"/>
    </source>
</evidence>
<dbReference type="PROSITE" id="PS52016">
    <property type="entry name" value="TONB_DEPENDENT_REC_3"/>
    <property type="match status" value="1"/>
</dbReference>
<evidence type="ECO:0000256" key="12">
    <source>
        <dbReference type="SAM" id="SignalP"/>
    </source>
</evidence>
<dbReference type="STRING" id="420662.Mpe_A2292"/>
<proteinExistence type="inferred from homology"/>
<feature type="chain" id="PRO_5002646211" evidence="12">
    <location>
        <begin position="34"/>
        <end position="935"/>
    </location>
</feature>
<evidence type="ECO:0000256" key="1">
    <source>
        <dbReference type="ARBA" id="ARBA00004571"/>
    </source>
</evidence>
<dbReference type="EMBL" id="CP000555">
    <property type="protein sequence ID" value="ABM95248.1"/>
    <property type="molecule type" value="Genomic_DNA"/>
</dbReference>
<name>A2SI59_METPP</name>
<keyword evidence="9 10" id="KW-0998">Cell outer membrane</keyword>
<evidence type="ECO:0000256" key="9">
    <source>
        <dbReference type="ARBA" id="ARBA00023237"/>
    </source>
</evidence>
<feature type="signal peptide" evidence="12">
    <location>
        <begin position="1"/>
        <end position="33"/>
    </location>
</feature>
<evidence type="ECO:0000256" key="2">
    <source>
        <dbReference type="ARBA" id="ARBA00009810"/>
    </source>
</evidence>
<dbReference type="Pfam" id="PF00593">
    <property type="entry name" value="TonB_dep_Rec_b-barrel"/>
    <property type="match status" value="1"/>
</dbReference>
<dbReference type="InterPro" id="IPR039426">
    <property type="entry name" value="TonB-dep_rcpt-like"/>
</dbReference>
<feature type="domain" description="TonB-dependent receptor plug" evidence="14">
    <location>
        <begin position="78"/>
        <end position="191"/>
    </location>
</feature>
<dbReference type="Gene3D" id="2.170.130.10">
    <property type="entry name" value="TonB-dependent receptor, plug domain"/>
    <property type="match status" value="1"/>
</dbReference>
<protein>
    <submittedName>
        <fullName evidence="15">OM receptor TonB</fullName>
    </submittedName>
</protein>
<keyword evidence="16" id="KW-1185">Reference proteome</keyword>
<evidence type="ECO:0000259" key="14">
    <source>
        <dbReference type="Pfam" id="PF07715"/>
    </source>
</evidence>
<dbReference type="AlphaFoldDB" id="A2SI59"/>
<gene>
    <name evidence="15" type="primary">fepA</name>
    <name evidence="15" type="ordered locus">Mpe_A2292</name>
</gene>
<sequence length="935" mass="100590">MSVRSRARKHRLTPLKRAVLSLATLASPLSTLAQQAPAAAASAPEAAPSDAAVRLNPVLVPGKRATDVGPMPGLAVTKDQIPANIQSATKEQIKESRALNIGDYMNTQLQGVSVNDYAGNPFQMDVNYRGFTASPQIGTPQGLSVFFDGVRVNEPFGDVVNWDLIPLNAIERFDLFPGSNPLFGLNTLGGAISVRSKNGFTAPGVEGELLAGSWGRRQVKLSAGGNDDTLGGFVAYTGFREDGWRDNSPSRVHQLFGRGDLRLDRGSLFASALFASNELIGNGLIPLSLYEQRAETVFTSPDRSDNRVLQLALGGQFDVSERFNITGQLYTRKSRRGGLNGDIYEGFDDMIGLRGGYFDPDNPAAGVQPRNGAYYNTPGVITGTPIGLLTDTALDQRTHGASLQFNWNLPTRSVMVGASIDRSRSTYSMFQRLGLIDATHGVYADPAALPAFIAAQMDIPGNNFEGTSTTKSLYASDTWTLAPQLTLTTAARYNHTTVDNQLLTRTVEGLVDLHELPANYDNAQTLTAEKFSYRSLNPSIGLNWLPAPGLNTFANVSRGSRTPSVVELGCAFDDTPTPVTLPGATPNDPPVVIGTTARSLLGPGCNLPTTLSGDPYLPQIRSTSFELGARGLLSANWEWNASLFRTDLKDDIYYVGVGQGRSYFDTIGKTRRQGLELGLQGRTGAFDVKASYSYTSATFESPFYMTSPHNSSADFDQNSRTQADLGYRDYQLLPSPGASLNGGRGTYHQILVKPGARMPGIPAHALNFNLGWRVTPSWKLGLGMQLRSMSYVRGNENNLHRPGGTDQETGQYYCSTNVQTRACDQSDGGYIQTPTRPGRTFTQKGTVPGFAVFNLDTSVVVTKGFTVVAQVTNLFDRRYVTAGNLGVNPFSPSTVGAIGASGWNYNSAEWQPSTFVGPGAPRGIFLGLSYALGAD</sequence>
<evidence type="ECO:0000256" key="5">
    <source>
        <dbReference type="ARBA" id="ARBA00022692"/>
    </source>
</evidence>
<reference evidence="15 16" key="1">
    <citation type="journal article" date="2007" name="J. Bacteriol.">
        <title>Whole-genome analysis of the methyl tert-butyl ether-degrading beta-proteobacterium Methylibium petroleiphilum PM1.</title>
        <authorList>
            <person name="Kane S.R."/>
            <person name="Chakicherla A.Y."/>
            <person name="Chain P.S.G."/>
            <person name="Schmidt R."/>
            <person name="Shin M.W."/>
            <person name="Legler T.C."/>
            <person name="Scow K.M."/>
            <person name="Larimer F.W."/>
            <person name="Lucas S.M."/>
            <person name="Richardson P.M."/>
            <person name="Hristova K.R."/>
        </authorList>
    </citation>
    <scope>NUCLEOTIDE SEQUENCE [LARGE SCALE GENOMIC DNA]</scope>
    <source>
        <strain evidence="16">ATCC BAA-1232 / LMG 22953 / PM1</strain>
    </source>
</reference>
<dbReference type="Gene3D" id="2.40.170.20">
    <property type="entry name" value="TonB-dependent receptor, beta-barrel domain"/>
    <property type="match status" value="1"/>
</dbReference>
<keyword evidence="7 10" id="KW-0472">Membrane</keyword>
<feature type="domain" description="TonB-dependent receptor-like beta-barrel" evidence="13">
    <location>
        <begin position="299"/>
        <end position="874"/>
    </location>
</feature>
<dbReference type="eggNOG" id="COG4772">
    <property type="taxonomic scope" value="Bacteria"/>
</dbReference>
<evidence type="ECO:0000256" key="6">
    <source>
        <dbReference type="ARBA" id="ARBA00023077"/>
    </source>
</evidence>
<dbReference type="InterPro" id="IPR037066">
    <property type="entry name" value="Plug_dom_sf"/>
</dbReference>
<dbReference type="SUPFAM" id="SSF56935">
    <property type="entry name" value="Porins"/>
    <property type="match status" value="1"/>
</dbReference>
<keyword evidence="3 10" id="KW-0813">Transport</keyword>
<evidence type="ECO:0000256" key="11">
    <source>
        <dbReference type="RuleBase" id="RU003357"/>
    </source>
</evidence>
<keyword evidence="8 15" id="KW-0675">Receptor</keyword>
<keyword evidence="5 10" id="KW-0812">Transmembrane</keyword>
<dbReference type="PANTHER" id="PTHR30069:SF39">
    <property type="entry name" value="BLL6183 PROTEIN"/>
    <property type="match status" value="1"/>
</dbReference>
<dbReference type="HOGENOM" id="CLU_008654_0_0_4"/>